<gene>
    <name evidence="1" type="ORF">rCG_32045</name>
</gene>
<evidence type="ECO:0000313" key="2">
    <source>
        <dbReference type="Proteomes" id="UP000234681"/>
    </source>
</evidence>
<sequence>MANPPHLSVPACPPSWEQTTGVIEVDC</sequence>
<protein>
    <submittedName>
        <fullName evidence="1">RCG32045</fullName>
    </submittedName>
</protein>
<proteinExistence type="predicted"/>
<reference evidence="1 2" key="1">
    <citation type="submission" date="2005-09" db="EMBL/GenBank/DDBJ databases">
        <authorList>
            <person name="Mural R.J."/>
            <person name="Li P.W."/>
            <person name="Adams M.D."/>
            <person name="Amanatides P.G."/>
            <person name="Baden-Tillson H."/>
            <person name="Barnstead M."/>
            <person name="Chin S.H."/>
            <person name="Dew I."/>
            <person name="Evans C.A."/>
            <person name="Ferriera S."/>
            <person name="Flanigan M."/>
            <person name="Fosler C."/>
            <person name="Glodek A."/>
            <person name="Gu Z."/>
            <person name="Holt R.A."/>
            <person name="Jennings D."/>
            <person name="Kraft C.L."/>
            <person name="Lu F."/>
            <person name="Nguyen T."/>
            <person name="Nusskern D.R."/>
            <person name="Pfannkoch C.M."/>
            <person name="Sitter C."/>
            <person name="Sutton G.G."/>
            <person name="Venter J.C."/>
            <person name="Wang Z."/>
            <person name="Woodage T."/>
            <person name="Zheng X.H."/>
            <person name="Zhong F."/>
        </authorList>
    </citation>
    <scope>NUCLEOTIDE SEQUENCE [LARGE SCALE GENOMIC DNA]</scope>
    <source>
        <strain>BN</strain>
        <strain evidence="2">Sprague-Dawley</strain>
    </source>
</reference>
<dbReference type="AlphaFoldDB" id="A6KS57"/>
<accession>A6KS57</accession>
<organism evidence="1 2">
    <name type="scientific">Rattus norvegicus</name>
    <name type="common">Rat</name>
    <dbReference type="NCBI Taxonomy" id="10116"/>
    <lineage>
        <taxon>Eukaryota</taxon>
        <taxon>Metazoa</taxon>
        <taxon>Chordata</taxon>
        <taxon>Craniata</taxon>
        <taxon>Vertebrata</taxon>
        <taxon>Euteleostomi</taxon>
        <taxon>Mammalia</taxon>
        <taxon>Eutheria</taxon>
        <taxon>Euarchontoglires</taxon>
        <taxon>Glires</taxon>
        <taxon>Rodentia</taxon>
        <taxon>Myomorpha</taxon>
        <taxon>Muroidea</taxon>
        <taxon>Muridae</taxon>
        <taxon>Murinae</taxon>
        <taxon>Rattus</taxon>
    </lineage>
</organism>
<evidence type="ECO:0000313" key="1">
    <source>
        <dbReference type="EMBL" id="EDL83196.1"/>
    </source>
</evidence>
<dbReference type="Proteomes" id="UP000234681">
    <property type="component" value="Chromosome 1"/>
</dbReference>
<name>A6KS57_RAT</name>
<dbReference type="EMBL" id="CH474102">
    <property type="protein sequence ID" value="EDL83196.1"/>
    <property type="molecule type" value="Genomic_DNA"/>
</dbReference>